<dbReference type="InterPro" id="IPR042098">
    <property type="entry name" value="TauD-like_sf"/>
</dbReference>
<dbReference type="PANTHER" id="PTHR10696">
    <property type="entry name" value="GAMMA-BUTYROBETAINE HYDROXYLASE-RELATED"/>
    <property type="match status" value="1"/>
</dbReference>
<keyword evidence="4" id="KW-1185">Reference proteome</keyword>
<gene>
    <name evidence="3" type="ORF">MBM_01028</name>
</gene>
<accession>K1X5C0</accession>
<dbReference type="InterPro" id="IPR050411">
    <property type="entry name" value="AlphaKG_dependent_hydroxylases"/>
</dbReference>
<protein>
    <submittedName>
        <fullName evidence="3">Taurine catabolism dioxygenase TauD</fullName>
    </submittedName>
</protein>
<evidence type="ECO:0000313" key="4">
    <source>
        <dbReference type="Proteomes" id="UP000006753"/>
    </source>
</evidence>
<dbReference type="GO" id="GO:0051213">
    <property type="term" value="F:dioxygenase activity"/>
    <property type="evidence" value="ECO:0007669"/>
    <property type="project" value="UniProtKB-KW"/>
</dbReference>
<reference evidence="3 4" key="1">
    <citation type="journal article" date="2012" name="BMC Genomics">
        <title>Sequencing the genome of Marssonina brunnea reveals fungus-poplar co-evolution.</title>
        <authorList>
            <person name="Zhu S."/>
            <person name="Cao Y.-Z."/>
            <person name="Jiang C."/>
            <person name="Tan B.-Y."/>
            <person name="Wang Z."/>
            <person name="Feng S."/>
            <person name="Zhang L."/>
            <person name="Su X.-H."/>
            <person name="Brejova B."/>
            <person name="Vinar T."/>
            <person name="Xu M."/>
            <person name="Wang M.-X."/>
            <person name="Zhang S.-G."/>
            <person name="Huang M.-R."/>
            <person name="Wu R."/>
            <person name="Zhou Y."/>
        </authorList>
    </citation>
    <scope>NUCLEOTIDE SEQUENCE [LARGE SCALE GENOMIC DNA]</scope>
    <source>
        <strain evidence="3 4">MB_m1</strain>
    </source>
</reference>
<keyword evidence="3" id="KW-0223">Dioxygenase</keyword>
<dbReference type="AlphaFoldDB" id="K1X5C0"/>
<dbReference type="InterPro" id="IPR003819">
    <property type="entry name" value="TauD/TfdA-like"/>
</dbReference>
<dbReference type="PANTHER" id="PTHR10696:SF54">
    <property type="entry name" value="FAMILY OXIDOREDUCTASE, PUTATIVE (AFU_ORTHOLOGUE AFUA_4G13850)-RELATED"/>
    <property type="match status" value="1"/>
</dbReference>
<evidence type="ECO:0000256" key="1">
    <source>
        <dbReference type="ARBA" id="ARBA00023002"/>
    </source>
</evidence>
<dbReference type="OrthoDB" id="272271at2759"/>
<feature type="domain" description="TauD/TfdA-like" evidence="2">
    <location>
        <begin position="93"/>
        <end position="346"/>
    </location>
</feature>
<proteinExistence type="predicted"/>
<dbReference type="Pfam" id="PF02668">
    <property type="entry name" value="TauD"/>
    <property type="match status" value="1"/>
</dbReference>
<dbReference type="HOGENOM" id="CLU_041041_0_0_1"/>
<dbReference type="InParanoid" id="K1X5C0"/>
<evidence type="ECO:0000313" key="3">
    <source>
        <dbReference type="EMBL" id="EKD20346.1"/>
    </source>
</evidence>
<dbReference type="KEGG" id="mbe:MBM_01028"/>
<name>K1X5C0_MARBU</name>
<dbReference type="SUPFAM" id="SSF51197">
    <property type="entry name" value="Clavaminate synthase-like"/>
    <property type="match status" value="1"/>
</dbReference>
<dbReference type="EMBL" id="JH921429">
    <property type="protein sequence ID" value="EKD20346.1"/>
    <property type="molecule type" value="Genomic_DNA"/>
</dbReference>
<dbReference type="GeneID" id="18756963"/>
<dbReference type="eggNOG" id="ENOG502R4JR">
    <property type="taxonomic scope" value="Eukaryota"/>
</dbReference>
<dbReference type="OMA" id="NNFAMLH"/>
<dbReference type="Gene3D" id="3.60.130.10">
    <property type="entry name" value="Clavaminate synthase-like"/>
    <property type="match status" value="1"/>
</dbReference>
<keyword evidence="1" id="KW-0560">Oxidoreductase</keyword>
<dbReference type="Proteomes" id="UP000006753">
    <property type="component" value="Unassembled WGS sequence"/>
</dbReference>
<evidence type="ECO:0000259" key="2">
    <source>
        <dbReference type="Pfam" id="PF02668"/>
    </source>
</evidence>
<sequence length="400" mass="44322">MASMEGLRIDRSLIPTQPRDVERFLKSDSCPVDTSLPPGFPKVVDSKTAWSGENAKFDPSTEQHTLILSEAEIGELEEGCRMFKELNLPFDAVSEKTLPLPTLSAKLKAWASELTQGVGFFRIRGLNPQQYSSEKNILMYLGICAYVAEKRGMQDERGNMLLHLTDVGPQNAGINERQAPYSNISQPYHTDAGGLIALYSLGQAETGGNSQLVPMATVYNEIAATRPDIIRLLASHTWVFDSFGLTPAYNVRPLLYPLKDGKVMFAFARRPLLGSSQSPRSEGVPELSDAHVEALNAVQFVAAKHALSTSLPVGEMLFWNNLSMLHSRQGFTDGGAGKRRHLIRLWLCNEATLSGWSIPEEIKAGWDDAFELDGREQKWPLDPITDREFITYQARASGHD</sequence>
<organism evidence="3 4">
    <name type="scientific">Marssonina brunnea f. sp. multigermtubi (strain MB_m1)</name>
    <name type="common">Marssonina leaf spot fungus</name>
    <dbReference type="NCBI Taxonomy" id="1072389"/>
    <lineage>
        <taxon>Eukaryota</taxon>
        <taxon>Fungi</taxon>
        <taxon>Dikarya</taxon>
        <taxon>Ascomycota</taxon>
        <taxon>Pezizomycotina</taxon>
        <taxon>Leotiomycetes</taxon>
        <taxon>Helotiales</taxon>
        <taxon>Drepanopezizaceae</taxon>
        <taxon>Drepanopeziza</taxon>
    </lineage>
</organism>